<comment type="caution">
    <text evidence="1">The sequence shown here is derived from an EMBL/GenBank/DDBJ whole genome shotgun (WGS) entry which is preliminary data.</text>
</comment>
<dbReference type="EMBL" id="JATN01000319">
    <property type="protein sequence ID" value="EUC61566.1"/>
    <property type="molecule type" value="Genomic_DNA"/>
</dbReference>
<protein>
    <submittedName>
        <fullName evidence="1">Uncharacterized protein</fullName>
    </submittedName>
</protein>
<feature type="non-terminal residue" evidence="1">
    <location>
        <position position="122"/>
    </location>
</feature>
<dbReference type="AlphaFoldDB" id="X8JE38"/>
<evidence type="ECO:0000313" key="2">
    <source>
        <dbReference type="Proteomes" id="UP000030108"/>
    </source>
</evidence>
<proteinExistence type="predicted"/>
<organism evidence="1 2">
    <name type="scientific">Rhizoctonia solani AG-3 Rhs1AP</name>
    <dbReference type="NCBI Taxonomy" id="1086054"/>
    <lineage>
        <taxon>Eukaryota</taxon>
        <taxon>Fungi</taxon>
        <taxon>Dikarya</taxon>
        <taxon>Basidiomycota</taxon>
        <taxon>Agaricomycotina</taxon>
        <taxon>Agaricomycetes</taxon>
        <taxon>Cantharellales</taxon>
        <taxon>Ceratobasidiaceae</taxon>
        <taxon>Rhizoctonia</taxon>
    </lineage>
</organism>
<reference evidence="2" key="1">
    <citation type="journal article" date="2014" name="Genome Announc.">
        <title>Draft genome sequence of the plant-pathogenic soil fungus Rhizoctonia solani anastomosis group 3 strain Rhs1AP.</title>
        <authorList>
            <person name="Cubeta M.A."/>
            <person name="Thomas E."/>
            <person name="Dean R.A."/>
            <person name="Jabaji S."/>
            <person name="Neate S.M."/>
            <person name="Tavantzis S."/>
            <person name="Toda T."/>
            <person name="Vilgalys R."/>
            <person name="Bharathan N."/>
            <person name="Fedorova-Abrams N."/>
            <person name="Pakala S.B."/>
            <person name="Pakala S.M."/>
            <person name="Zafar N."/>
            <person name="Joardar V."/>
            <person name="Losada L."/>
            <person name="Nierman W.C."/>
        </authorList>
    </citation>
    <scope>NUCLEOTIDE SEQUENCE [LARGE SCALE GENOMIC DNA]</scope>
    <source>
        <strain evidence="2">AG-3</strain>
    </source>
</reference>
<dbReference type="Proteomes" id="UP000030108">
    <property type="component" value="Unassembled WGS sequence"/>
</dbReference>
<accession>X8JE38</accession>
<evidence type="ECO:0000313" key="1">
    <source>
        <dbReference type="EMBL" id="EUC61566.1"/>
    </source>
</evidence>
<gene>
    <name evidence="1" type="ORF">RSOL_399640</name>
</gene>
<sequence>MSTHAPLIPSPYAWTGSMEHLNTLTTARTTTIQPTIYVLLPEIATTINTVTRICAPLANAIVCVHTPLTNTVVRVRILLANTIVHVRALLANTVIRVCTLLIATKTTTSISNTCMHAHNPPP</sequence>
<name>X8JE38_9AGAM</name>